<dbReference type="PROSITE" id="PS51352">
    <property type="entry name" value="THIOREDOXIN_2"/>
    <property type="match status" value="1"/>
</dbReference>
<evidence type="ECO:0000256" key="4">
    <source>
        <dbReference type="ARBA" id="ARBA00023284"/>
    </source>
</evidence>
<evidence type="ECO:0000256" key="5">
    <source>
        <dbReference type="SAM" id="SignalP"/>
    </source>
</evidence>
<dbReference type="RefSeq" id="WP_099439371.1">
    <property type="nucleotide sequence ID" value="NZ_CP024091.1"/>
</dbReference>
<dbReference type="Pfam" id="PF00578">
    <property type="entry name" value="AhpC-TSA"/>
    <property type="match status" value="1"/>
</dbReference>
<name>A0A2D1U774_9SPHI</name>
<keyword evidence="3" id="KW-1015">Disulfide bond</keyword>
<dbReference type="Gene3D" id="3.40.30.10">
    <property type="entry name" value="Glutaredoxin"/>
    <property type="match status" value="1"/>
</dbReference>
<dbReference type="OrthoDB" id="741057at2"/>
<keyword evidence="8" id="KW-1185">Reference proteome</keyword>
<proteinExistence type="predicted"/>
<dbReference type="Pfam" id="PF14289">
    <property type="entry name" value="DUF4369"/>
    <property type="match status" value="1"/>
</dbReference>
<dbReference type="GO" id="GO:0030313">
    <property type="term" value="C:cell envelope"/>
    <property type="evidence" value="ECO:0007669"/>
    <property type="project" value="UniProtKB-SubCell"/>
</dbReference>
<dbReference type="CDD" id="cd02966">
    <property type="entry name" value="TlpA_like_family"/>
    <property type="match status" value="1"/>
</dbReference>
<accession>A0A2D1U774</accession>
<dbReference type="KEGG" id="pgs:CPT03_13680"/>
<dbReference type="Proteomes" id="UP000223749">
    <property type="component" value="Chromosome"/>
</dbReference>
<dbReference type="GO" id="GO:0016209">
    <property type="term" value="F:antioxidant activity"/>
    <property type="evidence" value="ECO:0007669"/>
    <property type="project" value="InterPro"/>
</dbReference>
<sequence>MKKIFVIICLSTLSNLVFSQGKLEIYGNTTGLKDGTELTIYRDQPKFIEPSSKKIKVTINNGHFSFSTNQDGAELYYFELFKKRRYFFCDTGKFEMKIPNGSIVDAVLSNNRVGKDYNDFLNGRDSVSRKQYSKALKAYDDFVLHKSIDTIARAEILAKISVTKEKYQQSKVDDGLRWISKKPQSLINTYVLHQLLDIIPDNQLTSIYNKLANNVRSNSWGKDLKYKIDSLFVGGTAPDFEQTDTSNNVINLSSFKGKYVLIDFWATWCIPCRLEIPKLIKAKQLLASDNFEIISVSLDDKSSRQKWLDAIKNEKMDWMNLSTLDGFSNVVARKYHVKAIPSSFLIDPNGKILATNISGEILYKTLKKLVSVR</sequence>
<reference evidence="7 8" key="1">
    <citation type="submission" date="2017-10" db="EMBL/GenBank/DDBJ databases">
        <title>Whole genome of Pedobacter ginsengisoli T01R-27 isolated from tomato rhizosphere.</title>
        <authorList>
            <person name="Weon H.-Y."/>
            <person name="Lee S.A."/>
            <person name="Sang M.K."/>
            <person name="Song J."/>
        </authorList>
    </citation>
    <scope>NUCLEOTIDE SEQUENCE [LARGE SCALE GENOMIC DNA]</scope>
    <source>
        <strain evidence="7 8">T01R-27</strain>
    </source>
</reference>
<evidence type="ECO:0000256" key="1">
    <source>
        <dbReference type="ARBA" id="ARBA00004196"/>
    </source>
</evidence>
<dbReference type="GO" id="GO:0016491">
    <property type="term" value="F:oxidoreductase activity"/>
    <property type="evidence" value="ECO:0007669"/>
    <property type="project" value="InterPro"/>
</dbReference>
<protein>
    <recommendedName>
        <fullName evidence="6">Thioredoxin domain-containing protein</fullName>
    </recommendedName>
</protein>
<evidence type="ECO:0000259" key="6">
    <source>
        <dbReference type="PROSITE" id="PS51352"/>
    </source>
</evidence>
<dbReference type="InterPro" id="IPR036249">
    <property type="entry name" value="Thioredoxin-like_sf"/>
</dbReference>
<evidence type="ECO:0000256" key="3">
    <source>
        <dbReference type="ARBA" id="ARBA00023157"/>
    </source>
</evidence>
<keyword evidence="4" id="KW-0676">Redox-active center</keyword>
<feature type="signal peptide" evidence="5">
    <location>
        <begin position="1"/>
        <end position="19"/>
    </location>
</feature>
<dbReference type="InterPro" id="IPR013766">
    <property type="entry name" value="Thioredoxin_domain"/>
</dbReference>
<dbReference type="EMBL" id="CP024091">
    <property type="protein sequence ID" value="ATP57447.1"/>
    <property type="molecule type" value="Genomic_DNA"/>
</dbReference>
<dbReference type="InterPro" id="IPR050553">
    <property type="entry name" value="Thioredoxin_ResA/DsbE_sf"/>
</dbReference>
<dbReference type="SUPFAM" id="SSF52833">
    <property type="entry name" value="Thioredoxin-like"/>
    <property type="match status" value="1"/>
</dbReference>
<feature type="chain" id="PRO_5013655848" description="Thioredoxin domain-containing protein" evidence="5">
    <location>
        <begin position="20"/>
        <end position="373"/>
    </location>
</feature>
<dbReference type="AlphaFoldDB" id="A0A2D1U774"/>
<feature type="domain" description="Thioredoxin" evidence="6">
    <location>
        <begin position="231"/>
        <end position="373"/>
    </location>
</feature>
<dbReference type="PANTHER" id="PTHR42852:SF6">
    <property type="entry name" value="THIOL:DISULFIDE INTERCHANGE PROTEIN DSBE"/>
    <property type="match status" value="1"/>
</dbReference>
<dbReference type="GO" id="GO:0017004">
    <property type="term" value="P:cytochrome complex assembly"/>
    <property type="evidence" value="ECO:0007669"/>
    <property type="project" value="UniProtKB-KW"/>
</dbReference>
<keyword evidence="2" id="KW-0201">Cytochrome c-type biogenesis</keyword>
<dbReference type="PANTHER" id="PTHR42852">
    <property type="entry name" value="THIOL:DISULFIDE INTERCHANGE PROTEIN DSBE"/>
    <property type="match status" value="1"/>
</dbReference>
<gene>
    <name evidence="7" type="ORF">CPT03_13680</name>
</gene>
<evidence type="ECO:0000256" key="2">
    <source>
        <dbReference type="ARBA" id="ARBA00022748"/>
    </source>
</evidence>
<keyword evidence="5" id="KW-0732">Signal</keyword>
<evidence type="ECO:0000313" key="8">
    <source>
        <dbReference type="Proteomes" id="UP000223749"/>
    </source>
</evidence>
<dbReference type="InterPro" id="IPR000866">
    <property type="entry name" value="AhpC/TSA"/>
</dbReference>
<organism evidence="7 8">
    <name type="scientific">Pedobacter ginsengisoli</name>
    <dbReference type="NCBI Taxonomy" id="363852"/>
    <lineage>
        <taxon>Bacteria</taxon>
        <taxon>Pseudomonadati</taxon>
        <taxon>Bacteroidota</taxon>
        <taxon>Sphingobacteriia</taxon>
        <taxon>Sphingobacteriales</taxon>
        <taxon>Sphingobacteriaceae</taxon>
        <taxon>Pedobacter</taxon>
    </lineage>
</organism>
<comment type="subcellular location">
    <subcellularLocation>
        <location evidence="1">Cell envelope</location>
    </subcellularLocation>
</comment>
<evidence type="ECO:0000313" key="7">
    <source>
        <dbReference type="EMBL" id="ATP57447.1"/>
    </source>
</evidence>
<dbReference type="InterPro" id="IPR025380">
    <property type="entry name" value="DUF4369"/>
</dbReference>